<dbReference type="EMBL" id="CP000386">
    <property type="protein sequence ID" value="ABG04954.1"/>
    <property type="molecule type" value="Genomic_DNA"/>
</dbReference>
<dbReference type="HOGENOM" id="CLU_044041_0_1_11"/>
<dbReference type="InterPro" id="IPR010119">
    <property type="entry name" value="Gluconeogen_factor"/>
</dbReference>
<dbReference type="InterPro" id="IPR038136">
    <property type="entry name" value="CofD-like_dom_sf"/>
</dbReference>
<dbReference type="KEGG" id="rxy:Rxyl_2007"/>
<dbReference type="AlphaFoldDB" id="Q1AUH4"/>
<evidence type="ECO:0000313" key="3">
    <source>
        <dbReference type="EMBL" id="ABG04954.1"/>
    </source>
</evidence>
<gene>
    <name evidence="3" type="ordered locus">Rxyl_2007</name>
</gene>
<dbReference type="Pfam" id="PF01933">
    <property type="entry name" value="CofD"/>
    <property type="match status" value="1"/>
</dbReference>
<comment type="function">
    <text evidence="2">Required for morphogenesis under gluconeogenic growth conditions.</text>
</comment>
<dbReference type="NCBIfam" id="TIGR01826">
    <property type="entry name" value="CofD_related"/>
    <property type="match status" value="1"/>
</dbReference>
<dbReference type="InterPro" id="IPR002882">
    <property type="entry name" value="CofD"/>
</dbReference>
<protein>
    <recommendedName>
        <fullName evidence="2">Putative gluconeogenesis factor</fullName>
    </recommendedName>
</protein>
<comment type="subcellular location">
    <subcellularLocation>
        <location evidence="2">Cytoplasm</location>
    </subcellularLocation>
</comment>
<dbReference type="PANTHER" id="PTHR30135">
    <property type="entry name" value="UNCHARACTERIZED PROTEIN YVCK-RELATED"/>
    <property type="match status" value="1"/>
</dbReference>
<dbReference type="GO" id="GO:0008360">
    <property type="term" value="P:regulation of cell shape"/>
    <property type="evidence" value="ECO:0007669"/>
    <property type="project" value="UniProtKB-UniRule"/>
</dbReference>
<proteinExistence type="inferred from homology"/>
<dbReference type="GO" id="GO:0043743">
    <property type="term" value="F:LPPG:FO 2-phospho-L-lactate transferase activity"/>
    <property type="evidence" value="ECO:0007669"/>
    <property type="project" value="InterPro"/>
</dbReference>
<dbReference type="SUPFAM" id="SSF142338">
    <property type="entry name" value="CofD-like"/>
    <property type="match status" value="1"/>
</dbReference>
<comment type="similarity">
    <text evidence="2">Belongs to the gluconeogenesis factor family.</text>
</comment>
<dbReference type="eggNOG" id="COG0391">
    <property type="taxonomic scope" value="Bacteria"/>
</dbReference>
<dbReference type="RefSeq" id="WP_011564969.1">
    <property type="nucleotide sequence ID" value="NC_008148.1"/>
</dbReference>
<organism evidence="3 4">
    <name type="scientific">Rubrobacter xylanophilus (strain DSM 9941 / JCM 11954 / NBRC 16129 / PRD-1)</name>
    <dbReference type="NCBI Taxonomy" id="266117"/>
    <lineage>
        <taxon>Bacteria</taxon>
        <taxon>Bacillati</taxon>
        <taxon>Actinomycetota</taxon>
        <taxon>Rubrobacteria</taxon>
        <taxon>Rubrobacterales</taxon>
        <taxon>Rubrobacteraceae</taxon>
        <taxon>Rubrobacter</taxon>
    </lineage>
</organism>
<name>Q1AUH4_RUBXD</name>
<evidence type="ECO:0000256" key="2">
    <source>
        <dbReference type="HAMAP-Rule" id="MF_00973"/>
    </source>
</evidence>
<evidence type="ECO:0000256" key="1">
    <source>
        <dbReference type="ARBA" id="ARBA00022490"/>
    </source>
</evidence>
<dbReference type="Proteomes" id="UP000006637">
    <property type="component" value="Chromosome"/>
</dbReference>
<keyword evidence="1 2" id="KW-0963">Cytoplasm</keyword>
<sequence length="321" mass="33899">MIRGGENLRVVAFGGGTGLPVLLRGLRDAVGDLVAVVTVADDGGSSGRLRQELGVAPPGDVRNCLVALAGRRRLAEVFNYRFEAGEELRDHAVGNLIIAALADMAGGFCEGVEQAARFLRVRGRVYPASTESLTLVVRYEDGTVVRGESVVGRLGGRIERVGVEPRGAPAPPAVLEAIEGADVVVLSPGSLFTSTIPSLLGGGVREALARFGGPVLYAANVMTQPGETSGFGAADHVRAISRHVGPVVTDVLVHRGRLPRAVLDRYAAKGAFPVEVDRGELEREGVRVREADLLSGRWEAGIRHDPEKLAREVCEAALVRL</sequence>
<dbReference type="CDD" id="cd07187">
    <property type="entry name" value="YvcK_like"/>
    <property type="match status" value="1"/>
</dbReference>
<dbReference type="Gene3D" id="3.40.50.10680">
    <property type="entry name" value="CofD-like domains"/>
    <property type="match status" value="1"/>
</dbReference>
<dbReference type="PANTHER" id="PTHR30135:SF3">
    <property type="entry name" value="GLUCONEOGENESIS FACTOR-RELATED"/>
    <property type="match status" value="1"/>
</dbReference>
<dbReference type="PhylomeDB" id="Q1AUH4"/>
<dbReference type="HAMAP" id="MF_00973">
    <property type="entry name" value="Gluconeogen_factor"/>
    <property type="match status" value="1"/>
</dbReference>
<dbReference type="GO" id="GO:0005737">
    <property type="term" value="C:cytoplasm"/>
    <property type="evidence" value="ECO:0007669"/>
    <property type="project" value="UniProtKB-SubCell"/>
</dbReference>
<reference evidence="3 4" key="1">
    <citation type="submission" date="2006-06" db="EMBL/GenBank/DDBJ databases">
        <title>Complete sequence of Rubrobacter xylanophilus DSM 9941.</title>
        <authorList>
            <consortium name="US DOE Joint Genome Institute"/>
            <person name="Copeland A."/>
            <person name="Lucas S."/>
            <person name="Lapidus A."/>
            <person name="Barry K."/>
            <person name="Detter J.C."/>
            <person name="Glavina del Rio T."/>
            <person name="Hammon N."/>
            <person name="Israni S."/>
            <person name="Dalin E."/>
            <person name="Tice H."/>
            <person name="Pitluck S."/>
            <person name="Munk A.C."/>
            <person name="Brettin T."/>
            <person name="Bruce D."/>
            <person name="Han C."/>
            <person name="Tapia R."/>
            <person name="Gilna P."/>
            <person name="Schmutz J."/>
            <person name="Larimer F."/>
            <person name="Land M."/>
            <person name="Hauser L."/>
            <person name="Kyrpides N."/>
            <person name="Lykidis A."/>
            <person name="da Costa M.S."/>
            <person name="Rainey F.A."/>
            <person name="Empadinhas N."/>
            <person name="Jolivet E."/>
            <person name="Battista J.R."/>
            <person name="Richardson P."/>
        </authorList>
    </citation>
    <scope>NUCLEOTIDE SEQUENCE [LARGE SCALE GENOMIC DNA]</scope>
    <source>
        <strain evidence="4">DSM 9941 / NBRC 16129 / PRD-1</strain>
    </source>
</reference>
<keyword evidence="4" id="KW-1185">Reference proteome</keyword>
<accession>Q1AUH4</accession>
<dbReference type="STRING" id="266117.Rxyl_2007"/>
<dbReference type="OrthoDB" id="9783842at2"/>
<evidence type="ECO:0000313" key="4">
    <source>
        <dbReference type="Proteomes" id="UP000006637"/>
    </source>
</evidence>